<evidence type="ECO:0000256" key="1">
    <source>
        <dbReference type="SAM" id="SignalP"/>
    </source>
</evidence>
<feature type="signal peptide" evidence="1">
    <location>
        <begin position="1"/>
        <end position="22"/>
    </location>
</feature>
<name>A0A1B6J6Y1_9HEMI</name>
<reference evidence="2" key="1">
    <citation type="submission" date="2015-11" db="EMBL/GenBank/DDBJ databases">
        <title>De novo transcriptome assembly of four potential Pierce s Disease insect vectors from Arizona vineyards.</title>
        <authorList>
            <person name="Tassone E.E."/>
        </authorList>
    </citation>
    <scope>NUCLEOTIDE SEQUENCE</scope>
</reference>
<feature type="chain" id="PRO_5008585653" evidence="1">
    <location>
        <begin position="23"/>
        <end position="139"/>
    </location>
</feature>
<sequence length="139" mass="15827">MMLEIASPALIAVLLIVYPAIAEECQHVRGIIPIFLETIFNVFSSVVTIPLKVVNRMANEASVYELVKCFNPFPDIYSELKRGAIDLHIILSQPVTWFPWFYCDDDDNEDCDCDCDVSEPLQHVNCDYKKPESVNHDCT</sequence>
<gene>
    <name evidence="2" type="ORF">g.777</name>
</gene>
<protein>
    <submittedName>
        <fullName evidence="2">Uncharacterized protein</fullName>
    </submittedName>
</protein>
<dbReference type="EMBL" id="GECU01012774">
    <property type="protein sequence ID" value="JAS94932.1"/>
    <property type="molecule type" value="Transcribed_RNA"/>
</dbReference>
<organism evidence="2">
    <name type="scientific">Homalodisca liturata</name>
    <dbReference type="NCBI Taxonomy" id="320908"/>
    <lineage>
        <taxon>Eukaryota</taxon>
        <taxon>Metazoa</taxon>
        <taxon>Ecdysozoa</taxon>
        <taxon>Arthropoda</taxon>
        <taxon>Hexapoda</taxon>
        <taxon>Insecta</taxon>
        <taxon>Pterygota</taxon>
        <taxon>Neoptera</taxon>
        <taxon>Paraneoptera</taxon>
        <taxon>Hemiptera</taxon>
        <taxon>Auchenorrhyncha</taxon>
        <taxon>Membracoidea</taxon>
        <taxon>Cicadellidae</taxon>
        <taxon>Cicadellinae</taxon>
        <taxon>Proconiini</taxon>
        <taxon>Homalodisca</taxon>
    </lineage>
</organism>
<accession>A0A1B6J6Y1</accession>
<keyword evidence="1" id="KW-0732">Signal</keyword>
<evidence type="ECO:0000313" key="2">
    <source>
        <dbReference type="EMBL" id="JAS94932.1"/>
    </source>
</evidence>
<dbReference type="AlphaFoldDB" id="A0A1B6J6Y1"/>
<proteinExistence type="predicted"/>